<accession>A0A6G0QMT2</accession>
<gene>
    <name evidence="1" type="ORF">PF008_g24796</name>
</gene>
<comment type="caution">
    <text evidence="1">The sequence shown here is derived from an EMBL/GenBank/DDBJ whole genome shotgun (WGS) entry which is preliminary data.</text>
</comment>
<sequence length="58" mass="5594">MISSAVDVMASVVSVAAMPCAGVPVTTPVSSLSTVAFYVAGSSVSCRCTVLSAVAALA</sequence>
<organism evidence="1 2">
    <name type="scientific">Phytophthora fragariae</name>
    <dbReference type="NCBI Taxonomy" id="53985"/>
    <lineage>
        <taxon>Eukaryota</taxon>
        <taxon>Sar</taxon>
        <taxon>Stramenopiles</taxon>
        <taxon>Oomycota</taxon>
        <taxon>Peronosporomycetes</taxon>
        <taxon>Peronosporales</taxon>
        <taxon>Peronosporaceae</taxon>
        <taxon>Phytophthora</taxon>
    </lineage>
</organism>
<reference evidence="1 2" key="1">
    <citation type="submission" date="2018-09" db="EMBL/GenBank/DDBJ databases">
        <title>Genomic investigation of the strawberry pathogen Phytophthora fragariae indicates pathogenicity is determined by transcriptional variation in three key races.</title>
        <authorList>
            <person name="Adams T.M."/>
            <person name="Armitage A.D."/>
            <person name="Sobczyk M.K."/>
            <person name="Bates H.J."/>
            <person name="Dunwell J.M."/>
            <person name="Nellist C.F."/>
            <person name="Harrison R.J."/>
        </authorList>
    </citation>
    <scope>NUCLEOTIDE SEQUENCE [LARGE SCALE GENOMIC DNA]</scope>
    <source>
        <strain evidence="1 2">NOV-77</strain>
    </source>
</reference>
<dbReference type="EMBL" id="QXFY01002707">
    <property type="protein sequence ID" value="KAE9293457.1"/>
    <property type="molecule type" value="Genomic_DNA"/>
</dbReference>
<protein>
    <submittedName>
        <fullName evidence="1">Uncharacterized protein</fullName>
    </submittedName>
</protein>
<dbReference type="Proteomes" id="UP000486351">
    <property type="component" value="Unassembled WGS sequence"/>
</dbReference>
<evidence type="ECO:0000313" key="2">
    <source>
        <dbReference type="Proteomes" id="UP000486351"/>
    </source>
</evidence>
<evidence type="ECO:0000313" key="1">
    <source>
        <dbReference type="EMBL" id="KAE9293457.1"/>
    </source>
</evidence>
<proteinExistence type="predicted"/>
<name>A0A6G0QMT2_9STRA</name>
<dbReference type="AlphaFoldDB" id="A0A6G0QMT2"/>